<dbReference type="GO" id="GO:0043565">
    <property type="term" value="F:sequence-specific DNA binding"/>
    <property type="evidence" value="ECO:0007669"/>
    <property type="project" value="InterPro"/>
</dbReference>
<dbReference type="PANTHER" id="PTHR43280:SF28">
    <property type="entry name" value="HTH-TYPE TRANSCRIPTIONAL ACTIVATOR RHAS"/>
    <property type="match status" value="1"/>
</dbReference>
<keyword evidence="2" id="KW-0238">DNA-binding</keyword>
<reference evidence="5" key="1">
    <citation type="submission" date="2021-11" db="EMBL/GenBank/DDBJ databases">
        <title>Vibrio ZSDE26 sp. nov. and Vibrio ZSDZ34 sp. nov., isolated from coastal seawater in Qingdao.</title>
        <authorList>
            <person name="Zhang P."/>
        </authorList>
    </citation>
    <scope>NUCLEOTIDE SEQUENCE</scope>
    <source>
        <strain evidence="5">ZSDE26</strain>
    </source>
</reference>
<dbReference type="InterPro" id="IPR009057">
    <property type="entry name" value="Homeodomain-like_sf"/>
</dbReference>
<dbReference type="InterPro" id="IPR013783">
    <property type="entry name" value="Ig-like_fold"/>
</dbReference>
<dbReference type="EMBL" id="JAJHVV010000003">
    <property type="protein sequence ID" value="MCK6262664.1"/>
    <property type="molecule type" value="Genomic_DNA"/>
</dbReference>
<dbReference type="InterPro" id="IPR015943">
    <property type="entry name" value="WD40/YVTN_repeat-like_dom_sf"/>
</dbReference>
<dbReference type="PROSITE" id="PS01124">
    <property type="entry name" value="HTH_ARAC_FAMILY_2"/>
    <property type="match status" value="1"/>
</dbReference>
<protein>
    <submittedName>
        <fullName evidence="5">Helix-turn-helix domain-containing protein</fullName>
    </submittedName>
</protein>
<dbReference type="Proteomes" id="UP001139559">
    <property type="component" value="Unassembled WGS sequence"/>
</dbReference>
<evidence type="ECO:0000259" key="4">
    <source>
        <dbReference type="PROSITE" id="PS01124"/>
    </source>
</evidence>
<dbReference type="Gene3D" id="1.10.10.60">
    <property type="entry name" value="Homeodomain-like"/>
    <property type="match status" value="1"/>
</dbReference>
<keyword evidence="3" id="KW-0804">Transcription</keyword>
<name>A0A9X1XGP1_9VIBR</name>
<sequence>MLLRFLFPILLLLPHIVVAVEVSPSVFYPLSTQAEGRTIAARNLFLSEQGGIWIHDVHGRVVFYDGKNTLPRRGSVLDFTSDQLVYLDQAFWSFADNEIYRSYPNQQRELVFSLTPGTTIRSIGISKRYIWVADDSNFYTYHIDSGDFQSYSLMELYQSSQSSRVVINDAQLIMSKWVLATNIGVFLSEASQFSHISASGKRYTETLHFSNTRNELVIGSLSGALIVDVFKPDSPLQLIRGHHVLSIVETSKEYWIGTERGLFVYSFETGEITELKGGVSFNYDLEGSKIYSLLNDSRQGIWIGTDQGIRYYSLYSEKFRRIPKHLLTYRSVGESLKKVMKNEDREGYWLVSNHALYRISLQGQPSTTVIYNKSEVFDLIQHQGVLMLATESGIVCIDITTGEVIKEDGLPVSIKEQKVEQLERGYSGMLWGVKGPQLWSYDLEEKSFKNYGDSWMVNHFTPSKVTLLRATESLGLLIGTDHGLYQLKNGRIQFFKESTQFGHVVAIKEVEGFIWVASSYGLYRLSSDDLLPQSIPMIEQNISPKCLLKKSDGVWLTSSAGLSYYDNNANIIKHISAPFGVLNNEFVSSLCDPSNDGIDNLLLGTTNGLIQVGESALIEEPLPSHQVLFSQINVNQKTISLGSKLPTSFTIQYGDSISFLIGIVPWSHNDQLYYRLENKGEWIELEGYQLSFDHLIPGTHTLQVKRTSMIGDSSNVVSQVFTVLEPWYLSRWAIASSVLMTLLFAGLISLWRSRLMSASNKMLKGKVSLKTNQLRHQSRILLTNNQQLRKQLEVRHLIYNQVITSVQDNLNNLARNTQREHSLSSKDVIRLVSKELEILRNAKSNGNGTKQIFDLSLVIESVLSGWKSEFEKSGIGIQFRCNDSDVLVELDNFNLDVVINTLLDSLLARCFKNQEVQIELYIADEMAVMKMMDSGRAFPDLEHYEQVMSMDLSVHNLPSLVSESGGRLSYHISKERNLIEISWPLSLTTISTEDEASTERLHDDSEEVNEADRLWMQKLDNLLEKHYADSDFGTASAAKHLFISERSLQRRFKASHGRTFKEYLNEYRLDKAVKKLLAGEKVSDVAFDCGYNDASYFSQRFKHHFGAPPSQFIGGYEQQDKITE</sequence>
<proteinExistence type="predicted"/>
<dbReference type="SUPFAM" id="SSF63829">
    <property type="entry name" value="Calcium-dependent phosphotriesterase"/>
    <property type="match status" value="1"/>
</dbReference>
<dbReference type="AlphaFoldDB" id="A0A9X1XGP1"/>
<dbReference type="SMART" id="SM00342">
    <property type="entry name" value="HTH_ARAC"/>
    <property type="match status" value="1"/>
</dbReference>
<dbReference type="PROSITE" id="PS00041">
    <property type="entry name" value="HTH_ARAC_FAMILY_1"/>
    <property type="match status" value="1"/>
</dbReference>
<organism evidence="5 6">
    <name type="scientific">Vibrio amylolyticus</name>
    <dbReference type="NCBI Taxonomy" id="2847292"/>
    <lineage>
        <taxon>Bacteria</taxon>
        <taxon>Pseudomonadati</taxon>
        <taxon>Pseudomonadota</taxon>
        <taxon>Gammaproteobacteria</taxon>
        <taxon>Vibrionales</taxon>
        <taxon>Vibrionaceae</taxon>
        <taxon>Vibrio</taxon>
    </lineage>
</organism>
<comment type="caution">
    <text evidence="5">The sequence shown here is derived from an EMBL/GenBank/DDBJ whole genome shotgun (WGS) entry which is preliminary data.</text>
</comment>
<gene>
    <name evidence="5" type="ORF">KP803_05180</name>
</gene>
<dbReference type="SUPFAM" id="SSF46689">
    <property type="entry name" value="Homeodomain-like"/>
    <property type="match status" value="1"/>
</dbReference>
<dbReference type="PRINTS" id="PR00032">
    <property type="entry name" value="HTHARAC"/>
</dbReference>
<evidence type="ECO:0000313" key="5">
    <source>
        <dbReference type="EMBL" id="MCK6262664.1"/>
    </source>
</evidence>
<dbReference type="InterPro" id="IPR018062">
    <property type="entry name" value="HTH_AraC-typ_CS"/>
</dbReference>
<dbReference type="GO" id="GO:0003700">
    <property type="term" value="F:DNA-binding transcription factor activity"/>
    <property type="evidence" value="ECO:0007669"/>
    <property type="project" value="InterPro"/>
</dbReference>
<dbReference type="Gene3D" id="2.130.10.10">
    <property type="entry name" value="YVTN repeat-like/Quinoprotein amine dehydrogenase"/>
    <property type="match status" value="2"/>
</dbReference>
<evidence type="ECO:0000256" key="1">
    <source>
        <dbReference type="ARBA" id="ARBA00023015"/>
    </source>
</evidence>
<evidence type="ECO:0000256" key="3">
    <source>
        <dbReference type="ARBA" id="ARBA00023163"/>
    </source>
</evidence>
<evidence type="ECO:0000313" key="6">
    <source>
        <dbReference type="Proteomes" id="UP001139559"/>
    </source>
</evidence>
<dbReference type="PANTHER" id="PTHR43280">
    <property type="entry name" value="ARAC-FAMILY TRANSCRIPTIONAL REGULATOR"/>
    <property type="match status" value="1"/>
</dbReference>
<evidence type="ECO:0000256" key="2">
    <source>
        <dbReference type="ARBA" id="ARBA00023125"/>
    </source>
</evidence>
<dbReference type="Gene3D" id="2.60.40.10">
    <property type="entry name" value="Immunoglobulins"/>
    <property type="match status" value="1"/>
</dbReference>
<keyword evidence="1" id="KW-0805">Transcription regulation</keyword>
<dbReference type="InterPro" id="IPR018060">
    <property type="entry name" value="HTH_AraC"/>
</dbReference>
<dbReference type="Pfam" id="PF12833">
    <property type="entry name" value="HTH_18"/>
    <property type="match status" value="1"/>
</dbReference>
<dbReference type="InterPro" id="IPR020449">
    <property type="entry name" value="Tscrpt_reg_AraC-type_HTH"/>
</dbReference>
<keyword evidence="6" id="KW-1185">Reference proteome</keyword>
<feature type="domain" description="HTH araC/xylS-type" evidence="4">
    <location>
        <begin position="1017"/>
        <end position="1115"/>
    </location>
</feature>
<accession>A0A9X1XGP1</accession>